<evidence type="ECO:0000313" key="6">
    <source>
        <dbReference type="EMBL" id="CAH3030201.1"/>
    </source>
</evidence>
<gene>
    <name evidence="6" type="ORF">PEVE_00037542</name>
</gene>
<evidence type="ECO:0000256" key="1">
    <source>
        <dbReference type="ARBA" id="ARBA00004141"/>
    </source>
</evidence>
<keyword evidence="3 5" id="KW-1133">Transmembrane helix</keyword>
<reference evidence="6 7" key="1">
    <citation type="submission" date="2022-05" db="EMBL/GenBank/DDBJ databases">
        <authorList>
            <consortium name="Genoscope - CEA"/>
            <person name="William W."/>
        </authorList>
    </citation>
    <scope>NUCLEOTIDE SEQUENCE [LARGE SCALE GENOMIC DNA]</scope>
</reference>
<dbReference type="Proteomes" id="UP001159427">
    <property type="component" value="Unassembled WGS sequence"/>
</dbReference>
<evidence type="ECO:0000256" key="4">
    <source>
        <dbReference type="ARBA" id="ARBA00023136"/>
    </source>
</evidence>
<keyword evidence="2 5" id="KW-0812">Transmembrane</keyword>
<protein>
    <submittedName>
        <fullName evidence="6">Uncharacterized protein</fullName>
    </submittedName>
</protein>
<comment type="subcellular location">
    <subcellularLocation>
        <location evidence="1">Membrane</location>
        <topology evidence="1">Multi-pass membrane protein</topology>
    </subcellularLocation>
</comment>
<name>A0ABN8MKD2_9CNID</name>
<dbReference type="PANTHER" id="PTHR11827">
    <property type="entry name" value="SOLUTE CARRIER FAMILY 12, CATION COTRANSPORTERS"/>
    <property type="match status" value="1"/>
</dbReference>
<evidence type="ECO:0000256" key="2">
    <source>
        <dbReference type="ARBA" id="ARBA00022692"/>
    </source>
</evidence>
<sequence>MLCFSFRFVEGNVLSKADPDQGRSVVFQFRRPRISTLFFESLSRYEAVALTQEDDEEGTEAKTTTASQQLYQNGYAYDVFLPATQNTFGVILFIRLSWIVGVAGILQAFLIVFIFCCCVSKSL</sequence>
<feature type="transmembrane region" description="Helical" evidence="5">
    <location>
        <begin position="96"/>
        <end position="119"/>
    </location>
</feature>
<dbReference type="EMBL" id="CALNXI010000618">
    <property type="protein sequence ID" value="CAH3030201.1"/>
    <property type="molecule type" value="Genomic_DNA"/>
</dbReference>
<evidence type="ECO:0000256" key="5">
    <source>
        <dbReference type="SAM" id="Phobius"/>
    </source>
</evidence>
<evidence type="ECO:0000313" key="7">
    <source>
        <dbReference type="Proteomes" id="UP001159427"/>
    </source>
</evidence>
<comment type="caution">
    <text evidence="6">The sequence shown here is derived from an EMBL/GenBank/DDBJ whole genome shotgun (WGS) entry which is preliminary data.</text>
</comment>
<organism evidence="6 7">
    <name type="scientific">Porites evermanni</name>
    <dbReference type="NCBI Taxonomy" id="104178"/>
    <lineage>
        <taxon>Eukaryota</taxon>
        <taxon>Metazoa</taxon>
        <taxon>Cnidaria</taxon>
        <taxon>Anthozoa</taxon>
        <taxon>Hexacorallia</taxon>
        <taxon>Scleractinia</taxon>
        <taxon>Fungiina</taxon>
        <taxon>Poritidae</taxon>
        <taxon>Porites</taxon>
    </lineage>
</organism>
<dbReference type="InterPro" id="IPR004842">
    <property type="entry name" value="SLC12A_fam"/>
</dbReference>
<proteinExistence type="predicted"/>
<keyword evidence="4 5" id="KW-0472">Membrane</keyword>
<accession>A0ABN8MKD2</accession>
<keyword evidence="7" id="KW-1185">Reference proteome</keyword>
<dbReference type="PANTHER" id="PTHR11827:SF73">
    <property type="entry name" value="KAZACHOC, ISOFORM G"/>
    <property type="match status" value="1"/>
</dbReference>
<evidence type="ECO:0000256" key="3">
    <source>
        <dbReference type="ARBA" id="ARBA00022989"/>
    </source>
</evidence>